<evidence type="ECO:0008006" key="3">
    <source>
        <dbReference type="Google" id="ProtNLM"/>
    </source>
</evidence>
<evidence type="ECO:0000313" key="2">
    <source>
        <dbReference type="Proteomes" id="UP000532194"/>
    </source>
</evidence>
<dbReference type="EMBL" id="JAAIII010000006">
    <property type="protein sequence ID" value="NMM94700.1"/>
    <property type="molecule type" value="Genomic_DNA"/>
</dbReference>
<keyword evidence="2" id="KW-1185">Reference proteome</keyword>
<proteinExistence type="predicted"/>
<protein>
    <recommendedName>
        <fullName evidence="3">DUF3800 domain-containing protein</fullName>
    </recommendedName>
</protein>
<evidence type="ECO:0000313" key="1">
    <source>
        <dbReference type="EMBL" id="NMM94700.1"/>
    </source>
</evidence>
<reference evidence="1 2" key="1">
    <citation type="submission" date="2020-02" db="EMBL/GenBank/DDBJ databases">
        <title>Characterization of phylogenetic diversity of novel bifidobacterial species isolated in Czech ZOOs.</title>
        <authorList>
            <person name="Lugli G.A."/>
            <person name="Vera N.B."/>
            <person name="Ventura M."/>
        </authorList>
    </citation>
    <scope>NUCLEOTIDE SEQUENCE [LARGE SCALE GENOMIC DNA]</scope>
    <source>
        <strain evidence="1 2">DSM 109957</strain>
    </source>
</reference>
<accession>A0A7Y0EQR0</accession>
<gene>
    <name evidence="1" type="ORF">G1C95_1888</name>
</gene>
<sequence length="288" mass="33545">MDTKELAVHTGDNHRFIDEAGDMTFFSSKRGSKTSLIGDPGVSRCFMVGMVHVKGDLAEARSAIKVFCEMVDTNEFFQSFPSVASRTEKGWQGYYPHASKDPAELRYEFLKLMKEKIDFSAQIVVGRKLPDVFLRKHQRLQREFYADLMSHLLKYTHKIDPLILDIAERGSSTSNMNLQHAVDVARERSRRGTLTKEMNNKVKFNVQPYDHELLLSLTDYCLWSAQRVFEKGDTKYYKLLESKIKLVHDVYDQSRYEKSKNYYRTKYNPLTAEAIGFADWRKPEWPEP</sequence>
<name>A0A7Y0EQR0_9BIFI</name>
<dbReference type="AlphaFoldDB" id="A0A7Y0EQR0"/>
<dbReference type="RefSeq" id="WP_205832802.1">
    <property type="nucleotide sequence ID" value="NZ_JAAIII010000006.1"/>
</dbReference>
<dbReference type="Proteomes" id="UP000532194">
    <property type="component" value="Unassembled WGS sequence"/>
</dbReference>
<comment type="caution">
    <text evidence="1">The sequence shown here is derived from an EMBL/GenBank/DDBJ whole genome shotgun (WGS) entry which is preliminary data.</text>
</comment>
<organism evidence="1 2">
    <name type="scientific">Bifidobacterium oedipodis</name>
    <dbReference type="NCBI Taxonomy" id="2675322"/>
    <lineage>
        <taxon>Bacteria</taxon>
        <taxon>Bacillati</taxon>
        <taxon>Actinomycetota</taxon>
        <taxon>Actinomycetes</taxon>
        <taxon>Bifidobacteriales</taxon>
        <taxon>Bifidobacteriaceae</taxon>
        <taxon>Bifidobacterium</taxon>
    </lineage>
</organism>